<evidence type="ECO:0000256" key="13">
    <source>
        <dbReference type="RuleBase" id="RU000461"/>
    </source>
</evidence>
<keyword evidence="9 12" id="KW-0408">Iron</keyword>
<evidence type="ECO:0000256" key="6">
    <source>
        <dbReference type="ARBA" id="ARBA00022824"/>
    </source>
</evidence>
<dbReference type="Xenbase" id="XB-GENE-29082451">
    <property type="gene designation" value="cyp2k1.5"/>
</dbReference>
<evidence type="ECO:0000256" key="5">
    <source>
        <dbReference type="ARBA" id="ARBA00022723"/>
    </source>
</evidence>
<dbReference type="AlphaFoldDB" id="A0A8J1JLY4"/>
<feature type="transmembrane region" description="Helical" evidence="14">
    <location>
        <begin position="6"/>
        <end position="24"/>
    </location>
</feature>
<dbReference type="PROSITE" id="PS00086">
    <property type="entry name" value="CYTOCHROME_P450"/>
    <property type="match status" value="1"/>
</dbReference>
<evidence type="ECO:0000313" key="17">
    <source>
        <dbReference type="Xenbase" id="XB-GENE-29082451"/>
    </source>
</evidence>
<keyword evidence="8 13" id="KW-0560">Oxidoreductase</keyword>
<evidence type="ECO:0000256" key="14">
    <source>
        <dbReference type="SAM" id="Phobius"/>
    </source>
</evidence>
<comment type="subcellular location">
    <subcellularLocation>
        <location evidence="2">Microsome membrane</location>
    </subcellularLocation>
</comment>
<reference evidence="16" key="1">
    <citation type="submission" date="2025-08" db="UniProtKB">
        <authorList>
            <consortium name="RefSeq"/>
        </authorList>
    </citation>
    <scope>IDENTIFICATION</scope>
    <source>
        <strain evidence="16">Nigerian</strain>
        <tissue evidence="16">Liver and blood</tissue>
    </source>
</reference>
<protein>
    <submittedName>
        <fullName evidence="16">Cytochrome P450 2K1-like isoform X1</fullName>
    </submittedName>
</protein>
<dbReference type="RefSeq" id="XP_031758893.1">
    <property type="nucleotide sequence ID" value="XM_031903033.1"/>
</dbReference>
<dbReference type="GO" id="GO:0006805">
    <property type="term" value="P:xenobiotic metabolic process"/>
    <property type="evidence" value="ECO:0000318"/>
    <property type="project" value="GO_Central"/>
</dbReference>
<dbReference type="PRINTS" id="PR00385">
    <property type="entry name" value="P450"/>
</dbReference>
<dbReference type="PRINTS" id="PR00463">
    <property type="entry name" value="EP450I"/>
</dbReference>
<dbReference type="InterPro" id="IPR002401">
    <property type="entry name" value="Cyt_P450_E_grp-I"/>
</dbReference>
<dbReference type="GO" id="GO:0006082">
    <property type="term" value="P:organic acid metabolic process"/>
    <property type="evidence" value="ECO:0000318"/>
    <property type="project" value="GO_Central"/>
</dbReference>
<evidence type="ECO:0000256" key="1">
    <source>
        <dbReference type="ARBA" id="ARBA00001971"/>
    </source>
</evidence>
<evidence type="ECO:0000256" key="10">
    <source>
        <dbReference type="ARBA" id="ARBA00023033"/>
    </source>
</evidence>
<keyword evidence="5 12" id="KW-0479">Metal-binding</keyword>
<dbReference type="OMA" id="WRKERRV"/>
<feature type="transmembrane region" description="Helical" evidence="14">
    <location>
        <begin position="172"/>
        <end position="192"/>
    </location>
</feature>
<comment type="similarity">
    <text evidence="3 13">Belongs to the cytochrome P450 family.</text>
</comment>
<dbReference type="GO" id="GO:0005506">
    <property type="term" value="F:iron ion binding"/>
    <property type="evidence" value="ECO:0007669"/>
    <property type="project" value="InterPro"/>
</dbReference>
<keyword evidence="4 12" id="KW-0349">Heme</keyword>
<accession>A0A8J1JLY4</accession>
<keyword evidence="6" id="KW-0256">Endoplasmic reticulum</keyword>
<evidence type="ECO:0000256" key="2">
    <source>
        <dbReference type="ARBA" id="ARBA00004524"/>
    </source>
</evidence>
<evidence type="ECO:0000256" key="11">
    <source>
        <dbReference type="ARBA" id="ARBA00023136"/>
    </source>
</evidence>
<dbReference type="PANTHER" id="PTHR24300:SF419">
    <property type="entry name" value="CYTOCHROME P450 2K1-LIKE"/>
    <property type="match status" value="1"/>
</dbReference>
<dbReference type="InterPro" id="IPR036396">
    <property type="entry name" value="Cyt_P450_sf"/>
</dbReference>
<comment type="cofactor">
    <cofactor evidence="1 12">
        <name>heme</name>
        <dbReference type="ChEBI" id="CHEBI:30413"/>
    </cofactor>
</comment>
<dbReference type="Pfam" id="PF00067">
    <property type="entry name" value="p450"/>
    <property type="match status" value="1"/>
</dbReference>
<dbReference type="Gene3D" id="1.10.630.10">
    <property type="entry name" value="Cytochrome P450"/>
    <property type="match status" value="1"/>
</dbReference>
<dbReference type="GO" id="GO:0046222">
    <property type="term" value="P:aflatoxin metabolic process"/>
    <property type="evidence" value="ECO:0007669"/>
    <property type="project" value="UniProtKB-ARBA"/>
</dbReference>
<keyword evidence="14" id="KW-0812">Transmembrane</keyword>
<dbReference type="OrthoDB" id="3934656at2759"/>
<dbReference type="GO" id="GO:0005737">
    <property type="term" value="C:cytoplasm"/>
    <property type="evidence" value="ECO:0000318"/>
    <property type="project" value="GO_Central"/>
</dbReference>
<dbReference type="InterPro" id="IPR017972">
    <property type="entry name" value="Cyt_P450_CS"/>
</dbReference>
<evidence type="ECO:0000256" key="12">
    <source>
        <dbReference type="PIRSR" id="PIRSR602401-1"/>
    </source>
</evidence>
<dbReference type="FunFam" id="1.10.630.10:FF:000010">
    <property type="entry name" value="cytochrome P450 2W1 isoform X2"/>
    <property type="match status" value="1"/>
</dbReference>
<dbReference type="KEGG" id="xtr:100494900"/>
<dbReference type="AGR" id="Xenbase:XB-GENE-29082451"/>
<evidence type="ECO:0000256" key="7">
    <source>
        <dbReference type="ARBA" id="ARBA00022848"/>
    </source>
</evidence>
<dbReference type="GO" id="GO:0016712">
    <property type="term" value="F:oxidoreductase activity, acting on paired donors, with incorporation or reduction of molecular oxygen, reduced flavin or flavoprotein as one donor, and incorporation of one atom of oxygen"/>
    <property type="evidence" value="ECO:0000318"/>
    <property type="project" value="GO_Central"/>
</dbReference>
<dbReference type="InterPro" id="IPR050182">
    <property type="entry name" value="Cytochrome_P450_fam2"/>
</dbReference>
<evidence type="ECO:0000256" key="8">
    <source>
        <dbReference type="ARBA" id="ARBA00023002"/>
    </source>
</evidence>
<evidence type="ECO:0000256" key="4">
    <source>
        <dbReference type="ARBA" id="ARBA00022617"/>
    </source>
</evidence>
<dbReference type="PANTHER" id="PTHR24300">
    <property type="entry name" value="CYTOCHROME P450 508A4-RELATED"/>
    <property type="match status" value="1"/>
</dbReference>
<keyword evidence="14" id="KW-1133">Transmembrane helix</keyword>
<dbReference type="InterPro" id="IPR001128">
    <property type="entry name" value="Cyt_P450"/>
</dbReference>
<dbReference type="GO" id="GO:0020037">
    <property type="term" value="F:heme binding"/>
    <property type="evidence" value="ECO:0000318"/>
    <property type="project" value="GO_Central"/>
</dbReference>
<proteinExistence type="inferred from homology"/>
<feature type="binding site" description="axial binding residue" evidence="12">
    <location>
        <position position="438"/>
    </location>
    <ligand>
        <name>heme</name>
        <dbReference type="ChEBI" id="CHEBI:30413"/>
    </ligand>
    <ligandPart>
        <name>Fe</name>
        <dbReference type="ChEBI" id="CHEBI:18248"/>
    </ligandPart>
</feature>
<evidence type="ECO:0000256" key="3">
    <source>
        <dbReference type="ARBA" id="ARBA00010617"/>
    </source>
</evidence>
<dbReference type="SUPFAM" id="SSF48264">
    <property type="entry name" value="Cytochrome P450"/>
    <property type="match status" value="1"/>
</dbReference>
<gene>
    <name evidence="17" type="primary">cyp2k1.5</name>
    <name evidence="16" type="synonym">LOC100494900</name>
</gene>
<name>A0A8J1JLY4_XENTR</name>
<evidence type="ECO:0000313" key="15">
    <source>
        <dbReference type="Proteomes" id="UP000008143"/>
    </source>
</evidence>
<keyword evidence="7" id="KW-0492">Microsome</keyword>
<organism evidence="15 16">
    <name type="scientific">Xenopus tropicalis</name>
    <name type="common">Western clawed frog</name>
    <name type="synonym">Silurana tropicalis</name>
    <dbReference type="NCBI Taxonomy" id="8364"/>
    <lineage>
        <taxon>Eukaryota</taxon>
        <taxon>Metazoa</taxon>
        <taxon>Chordata</taxon>
        <taxon>Craniata</taxon>
        <taxon>Vertebrata</taxon>
        <taxon>Euteleostomi</taxon>
        <taxon>Amphibia</taxon>
        <taxon>Batrachia</taxon>
        <taxon>Anura</taxon>
        <taxon>Pipoidea</taxon>
        <taxon>Pipidae</taxon>
        <taxon>Xenopodinae</taxon>
        <taxon>Xenopus</taxon>
        <taxon>Silurana</taxon>
    </lineage>
</organism>
<keyword evidence="10 13" id="KW-0503">Monooxygenase</keyword>
<keyword evidence="11 14" id="KW-0472">Membrane</keyword>
<dbReference type="Proteomes" id="UP000008143">
    <property type="component" value="Chromosome 5"/>
</dbReference>
<evidence type="ECO:0000313" key="16">
    <source>
        <dbReference type="RefSeq" id="XP_031758893.1"/>
    </source>
</evidence>
<evidence type="ECO:0000256" key="9">
    <source>
        <dbReference type="ARBA" id="ARBA00023004"/>
    </source>
</evidence>
<keyword evidence="15" id="KW-1185">Reference proteome</keyword>
<sequence>MFLGDPVTILLAVVLCLIVANTLYRGKKDGVGNLLPGPKPLPIIGNIHILNLKKPYLTYLKLWKKYGSIFRVQIGSQKMVVLCGYETVKDALINHGEEFSERPRLPIFQVIANGYGVAFSHGENWKVMRRFTLTALRDFGMGRRTIEDRINEECDFLVEAFKSYKGKPFENLMILNAAVANIIVSIVFGHRFDYQNPTFLRLMRLINENARLLGSPTAMLYNVFPSVMRWLPGSHKTLRKNVDEIKIFIRETFTKQRDKLDVNDQRNLIDAFLVKQQEKNGNGPYFHDENLTTLVNNLFSAGMETTSSTLRWGLLLMMKYPEIQKNVQNEIEKVIGQSRPQIEHRKSMPYTDAVIHEIQRFGNIIPMNLPHATAQDVTFRGYFLPKGTYVIPLLTSVLYDQSHFEKPNEFYPQHFLDSEGNFVKNEAFLPFSAGKRSCAGENLANMELFLFFTSLLQNFTFQAPPGEELDLTPGTGLSAPPLPHNICALPRT</sequence>